<organism evidence="2 3">
    <name type="scientific">Sphingomonas daechungensis</name>
    <dbReference type="NCBI Taxonomy" id="1176646"/>
    <lineage>
        <taxon>Bacteria</taxon>
        <taxon>Pseudomonadati</taxon>
        <taxon>Pseudomonadota</taxon>
        <taxon>Alphaproteobacteria</taxon>
        <taxon>Sphingomonadales</taxon>
        <taxon>Sphingomonadaceae</taxon>
        <taxon>Sphingomonas</taxon>
    </lineage>
</organism>
<feature type="transmembrane region" description="Helical" evidence="1">
    <location>
        <begin position="88"/>
        <end position="108"/>
    </location>
</feature>
<keyword evidence="1" id="KW-1133">Transmembrane helix</keyword>
<dbReference type="RefSeq" id="WP_187714746.1">
    <property type="nucleotide sequence ID" value="NZ_BAABJC010000001.1"/>
</dbReference>
<keyword evidence="1" id="KW-0472">Membrane</keyword>
<gene>
    <name evidence="2" type="ORF">H9L15_00025</name>
</gene>
<feature type="transmembrane region" description="Helical" evidence="1">
    <location>
        <begin position="120"/>
        <end position="136"/>
    </location>
</feature>
<evidence type="ECO:0000313" key="3">
    <source>
        <dbReference type="Proteomes" id="UP000516134"/>
    </source>
</evidence>
<name>A0ABX6T0H6_9SPHN</name>
<keyword evidence="1" id="KW-0812">Transmembrane</keyword>
<reference evidence="2 3" key="1">
    <citation type="submission" date="2020-08" db="EMBL/GenBank/DDBJ databases">
        <title>Genome sequence of Sphingomonas daechungensis KACC 18115T.</title>
        <authorList>
            <person name="Hyun D.-W."/>
            <person name="Bae J.-W."/>
        </authorList>
    </citation>
    <scope>NUCLEOTIDE SEQUENCE [LARGE SCALE GENOMIC DNA]</scope>
    <source>
        <strain evidence="2 3">KACC 18115</strain>
    </source>
</reference>
<feature type="transmembrane region" description="Helical" evidence="1">
    <location>
        <begin position="17"/>
        <end position="40"/>
    </location>
</feature>
<proteinExistence type="predicted"/>
<keyword evidence="3" id="KW-1185">Reference proteome</keyword>
<feature type="transmembrane region" description="Helical" evidence="1">
    <location>
        <begin position="52"/>
        <end position="76"/>
    </location>
</feature>
<protein>
    <submittedName>
        <fullName evidence="2">Uncharacterized protein</fullName>
    </submittedName>
</protein>
<evidence type="ECO:0000313" key="2">
    <source>
        <dbReference type="EMBL" id="QNP43316.1"/>
    </source>
</evidence>
<dbReference type="Proteomes" id="UP000516134">
    <property type="component" value="Chromosome"/>
</dbReference>
<evidence type="ECO:0000256" key="1">
    <source>
        <dbReference type="SAM" id="Phobius"/>
    </source>
</evidence>
<sequence>METGEGERLHSQQRKRFWSILAALAGVGLVAGFASGFAAGFFDAGGGVGSPIVLFVGAAGVALFVVAVVYGSWRFFVNADEVEVSDNLWASLIGFYFYAIAFPAWWCLSKIRVVGEPNDWVIYAATIVIATGAYAFRKWQSR</sequence>
<accession>A0ABX6T0H6</accession>
<dbReference type="EMBL" id="CP060780">
    <property type="protein sequence ID" value="QNP43316.1"/>
    <property type="molecule type" value="Genomic_DNA"/>
</dbReference>